<organism evidence="1 2">
    <name type="scientific">Polysphondylium violaceum</name>
    <dbReference type="NCBI Taxonomy" id="133409"/>
    <lineage>
        <taxon>Eukaryota</taxon>
        <taxon>Amoebozoa</taxon>
        <taxon>Evosea</taxon>
        <taxon>Eumycetozoa</taxon>
        <taxon>Dictyostelia</taxon>
        <taxon>Dictyosteliales</taxon>
        <taxon>Dictyosteliaceae</taxon>
        <taxon>Polysphondylium</taxon>
    </lineage>
</organism>
<sequence>MAFINPMMNSVIGYDHYGHPIYGQAPGFVAGAPMYTPMYHPAPPLHHHHTRTTTIIPVPVSFGRNRARRCRGSRC</sequence>
<reference evidence="1" key="1">
    <citation type="submission" date="2020-01" db="EMBL/GenBank/DDBJ databases">
        <title>Development of genomics and gene disruption for Polysphondylium violaceum indicates a role for the polyketide synthase stlB in stalk morphogenesis.</title>
        <authorList>
            <person name="Narita B."/>
            <person name="Kawabe Y."/>
            <person name="Kin K."/>
            <person name="Saito T."/>
            <person name="Gibbs R."/>
            <person name="Kuspa A."/>
            <person name="Muzny D."/>
            <person name="Queller D."/>
            <person name="Richards S."/>
            <person name="Strassman J."/>
            <person name="Sucgang R."/>
            <person name="Worley K."/>
            <person name="Schaap P."/>
        </authorList>
    </citation>
    <scope>NUCLEOTIDE SEQUENCE</scope>
    <source>
        <strain evidence="1">QSvi11</strain>
    </source>
</reference>
<evidence type="ECO:0000313" key="1">
    <source>
        <dbReference type="EMBL" id="KAF2075058.1"/>
    </source>
</evidence>
<name>A0A8J4V0Z0_9MYCE</name>
<gene>
    <name evidence="1" type="ORF">CYY_003625</name>
</gene>
<keyword evidence="2" id="KW-1185">Reference proteome</keyword>
<dbReference type="EMBL" id="AJWJ01000116">
    <property type="protein sequence ID" value="KAF2075058.1"/>
    <property type="molecule type" value="Genomic_DNA"/>
</dbReference>
<proteinExistence type="predicted"/>
<dbReference type="Proteomes" id="UP000695562">
    <property type="component" value="Unassembled WGS sequence"/>
</dbReference>
<accession>A0A8J4V0Z0</accession>
<protein>
    <submittedName>
        <fullName evidence="1">Uncharacterized protein</fullName>
    </submittedName>
</protein>
<comment type="caution">
    <text evidence="1">The sequence shown here is derived from an EMBL/GenBank/DDBJ whole genome shotgun (WGS) entry which is preliminary data.</text>
</comment>
<evidence type="ECO:0000313" key="2">
    <source>
        <dbReference type="Proteomes" id="UP000695562"/>
    </source>
</evidence>
<dbReference type="AlphaFoldDB" id="A0A8J4V0Z0"/>